<dbReference type="Proteomes" id="UP000295814">
    <property type="component" value="Unassembled WGS sequence"/>
</dbReference>
<dbReference type="PROSITE" id="PS51257">
    <property type="entry name" value="PROKAR_LIPOPROTEIN"/>
    <property type="match status" value="1"/>
</dbReference>
<reference evidence="2 3" key="1">
    <citation type="submission" date="2019-07" db="EMBL/GenBank/DDBJ databases">
        <title>Seonamhaeicola sp. W255 draft genome.</title>
        <authorList>
            <person name="Zhang X.-Y."/>
            <person name="Zhang R."/>
            <person name="Zhong Y.-L."/>
            <person name="Du Z.-J."/>
        </authorList>
    </citation>
    <scope>NUCLEOTIDE SEQUENCE [LARGE SCALE GENOMIC DNA]</scope>
    <source>
        <strain evidence="2 3">W255</strain>
    </source>
</reference>
<feature type="chain" id="PRO_5022893417" description="DUF4377 domain-containing protein" evidence="1">
    <location>
        <begin position="27"/>
        <end position="132"/>
    </location>
</feature>
<evidence type="ECO:0000313" key="3">
    <source>
        <dbReference type="Proteomes" id="UP000295814"/>
    </source>
</evidence>
<evidence type="ECO:0000313" key="2">
    <source>
        <dbReference type="EMBL" id="TWO33899.1"/>
    </source>
</evidence>
<evidence type="ECO:0000256" key="1">
    <source>
        <dbReference type="SAM" id="SignalP"/>
    </source>
</evidence>
<dbReference type="AlphaFoldDB" id="A0A562YGA9"/>
<keyword evidence="1" id="KW-0732">Signal</keyword>
<proteinExistence type="predicted"/>
<dbReference type="OrthoDB" id="5526158at2"/>
<gene>
    <name evidence="2" type="ORF">E1J38_003750</name>
</gene>
<accession>A0A562YGA9</accession>
<dbReference type="EMBL" id="SMZJ02000002">
    <property type="protein sequence ID" value="TWO33899.1"/>
    <property type="molecule type" value="Genomic_DNA"/>
</dbReference>
<dbReference type="RefSeq" id="WP_145774276.1">
    <property type="nucleotide sequence ID" value="NZ_SMZJ02000002.1"/>
</dbReference>
<keyword evidence="3" id="KW-1185">Reference proteome</keyword>
<protein>
    <recommendedName>
        <fullName evidence="4">DUF4377 domain-containing protein</fullName>
    </recommendedName>
</protein>
<feature type="signal peptide" evidence="1">
    <location>
        <begin position="1"/>
        <end position="26"/>
    </location>
</feature>
<name>A0A562YGA9_9FLAO</name>
<comment type="caution">
    <text evidence="2">The sequence shown here is derived from an EMBL/GenBank/DDBJ whole genome shotgun (WGS) entry which is preliminary data.</text>
</comment>
<organism evidence="2 3">
    <name type="scientific">Seonamhaeicola sediminis</name>
    <dbReference type="NCBI Taxonomy" id="2528206"/>
    <lineage>
        <taxon>Bacteria</taxon>
        <taxon>Pseudomonadati</taxon>
        <taxon>Bacteroidota</taxon>
        <taxon>Flavobacteriia</taxon>
        <taxon>Flavobacteriales</taxon>
        <taxon>Flavobacteriaceae</taxon>
    </lineage>
</organism>
<evidence type="ECO:0008006" key="4">
    <source>
        <dbReference type="Google" id="ProtNLM"/>
    </source>
</evidence>
<sequence>MKPTQKLLALTLILCLLFIACLPDDGDVSNYDKDIERLISLKTEIEALAATSVCNDDSDCKYIAFGSKPCGGPWTYLVYSTSIDTVELETQVQQYNQLESIFNAQYGIASDCAITQEPLEVICESNKCVAVY</sequence>